<gene>
    <name evidence="1" type="ORF">LCGC14_2842250</name>
</gene>
<sequence length="61" mass="6699">PAVDAVLKQSTEALPATTEALPSAKLDWLYEFEQTTTKHNTTRKSTPAEKAVDLLLAADWD</sequence>
<proteinExistence type="predicted"/>
<comment type="caution">
    <text evidence="1">The sequence shown here is derived from an EMBL/GenBank/DDBJ whole genome shotgun (WGS) entry which is preliminary data.</text>
</comment>
<accession>A0A0F8YB16</accession>
<name>A0A0F8YB16_9ZZZZ</name>
<reference evidence="1" key="1">
    <citation type="journal article" date="2015" name="Nature">
        <title>Complex archaea that bridge the gap between prokaryotes and eukaryotes.</title>
        <authorList>
            <person name="Spang A."/>
            <person name="Saw J.H."/>
            <person name="Jorgensen S.L."/>
            <person name="Zaremba-Niedzwiedzka K."/>
            <person name="Martijn J."/>
            <person name="Lind A.E."/>
            <person name="van Eijk R."/>
            <person name="Schleper C."/>
            <person name="Guy L."/>
            <person name="Ettema T.J."/>
        </authorList>
    </citation>
    <scope>NUCLEOTIDE SEQUENCE</scope>
</reference>
<dbReference type="AlphaFoldDB" id="A0A0F8YB16"/>
<organism evidence="1">
    <name type="scientific">marine sediment metagenome</name>
    <dbReference type="NCBI Taxonomy" id="412755"/>
    <lineage>
        <taxon>unclassified sequences</taxon>
        <taxon>metagenomes</taxon>
        <taxon>ecological metagenomes</taxon>
    </lineage>
</organism>
<dbReference type="EMBL" id="LAZR01054435">
    <property type="protein sequence ID" value="KKK78568.1"/>
    <property type="molecule type" value="Genomic_DNA"/>
</dbReference>
<protein>
    <submittedName>
        <fullName evidence="1">Uncharacterized protein</fullName>
    </submittedName>
</protein>
<evidence type="ECO:0000313" key="1">
    <source>
        <dbReference type="EMBL" id="KKK78568.1"/>
    </source>
</evidence>
<feature type="non-terminal residue" evidence="1">
    <location>
        <position position="1"/>
    </location>
</feature>